<dbReference type="EMBL" id="CP042905">
    <property type="protein sequence ID" value="QEE15777.2"/>
    <property type="molecule type" value="Genomic_DNA"/>
</dbReference>
<sequence length="349" mass="41595">MSKQWYKRIEVDMWMTKAHMATMGIRQQDQYRAQSRQYTANMEVKGDITFYAYSPEDLNKPFKERKRPVKVLDYKEIVGYNKGFWDYDDKKSSIYRQAEKSAEDYDPAEYAKLLRRLVIKTFSELKRDKKKKGHAGRWRGTMEESVVLGINAMFGENRGKPRPYFFLNLPGYNYRLALWRTNTIIGDRYVFTVPHPKTGELTTFRIKGRRFTPGKDFKVFNAETGEKVAEIDDRKLNIGGRMTIRFRGEEQFEDLNRSTVFRRTLIMFAIMVKFLRPINRKYRRLYRGLKKKKKYLKALNRAKKTQDTAKVDAVKLKYQDVQRECKMLKAIEVTNSELTLHFNPRRIRT</sequence>
<dbReference type="Proteomes" id="UP000321408">
    <property type="component" value="Chromosome"/>
</dbReference>
<organism evidence="1 2">
    <name type="scientific">Promethearchaeum syntrophicum</name>
    <dbReference type="NCBI Taxonomy" id="2594042"/>
    <lineage>
        <taxon>Archaea</taxon>
        <taxon>Promethearchaeati</taxon>
        <taxon>Promethearchaeota</taxon>
        <taxon>Promethearchaeia</taxon>
        <taxon>Promethearchaeales</taxon>
        <taxon>Promethearchaeaceae</taxon>
        <taxon>Promethearchaeum</taxon>
    </lineage>
</organism>
<proteinExistence type="predicted"/>
<dbReference type="KEGG" id="psyt:DSAG12_01604"/>
<evidence type="ECO:0000313" key="2">
    <source>
        <dbReference type="Proteomes" id="UP000321408"/>
    </source>
</evidence>
<dbReference type="AlphaFoldDB" id="A0A5B9DAA0"/>
<protein>
    <submittedName>
        <fullName evidence="1">Uncharacterized protein</fullName>
    </submittedName>
</protein>
<reference evidence="1 2" key="2">
    <citation type="journal article" date="2024" name="Int. J. Syst. Evol. Microbiol.">
        <title>Promethearchaeum syntrophicum gen. nov., sp. nov., an anaerobic, obligately syntrophic archaeon, the first isolate of the lineage 'Asgard' archaea, and proposal of the new archaeal phylum Promethearchaeota phyl. nov. and kingdom Promethearchaeati regn. nov.</title>
        <authorList>
            <person name="Imachi H."/>
            <person name="Nobu M.K."/>
            <person name="Kato S."/>
            <person name="Takaki Y."/>
            <person name="Miyazaki M."/>
            <person name="Miyata M."/>
            <person name="Ogawara M."/>
            <person name="Saito Y."/>
            <person name="Sakai S."/>
            <person name="Tahara Y.O."/>
            <person name="Takano Y."/>
            <person name="Tasumi E."/>
            <person name="Uematsu K."/>
            <person name="Yoshimura T."/>
            <person name="Itoh T."/>
            <person name="Ohkuma M."/>
            <person name="Takai K."/>
        </authorList>
    </citation>
    <scope>NUCLEOTIDE SEQUENCE [LARGE SCALE GENOMIC DNA]</scope>
    <source>
        <strain evidence="1 2">MK-D1</strain>
    </source>
</reference>
<accession>A0A5B9DAA0</accession>
<name>A0A5B9DAA0_9ARCH</name>
<reference evidence="1 2" key="1">
    <citation type="journal article" date="2020" name="Nature">
        <title>Isolation of an archaeon at the prokaryote-eukaryote interface.</title>
        <authorList>
            <person name="Imachi H."/>
            <person name="Nobu M.K."/>
            <person name="Nakahara N."/>
            <person name="Morono Y."/>
            <person name="Ogawara M."/>
            <person name="Takaki Y."/>
            <person name="Takano Y."/>
            <person name="Uematsu K."/>
            <person name="Ikuta T."/>
            <person name="Ito M."/>
            <person name="Matsui Y."/>
            <person name="Miyazaki M."/>
            <person name="Murata K."/>
            <person name="Saito Y."/>
            <person name="Sakai S."/>
            <person name="Song C."/>
            <person name="Tasumi E."/>
            <person name="Yamanaka Y."/>
            <person name="Yamaguchi T."/>
            <person name="Kamagata Y."/>
            <person name="Tamaki H."/>
            <person name="Takai K."/>
        </authorList>
    </citation>
    <scope>NUCLEOTIDE SEQUENCE [LARGE SCALE GENOMIC DNA]</scope>
    <source>
        <strain evidence="1 2">MK-D1</strain>
    </source>
</reference>
<evidence type="ECO:0000313" key="1">
    <source>
        <dbReference type="EMBL" id="QEE15777.2"/>
    </source>
</evidence>
<gene>
    <name evidence="1" type="ORF">DSAG12_01604</name>
</gene>
<keyword evidence="2" id="KW-1185">Reference proteome</keyword>